<proteinExistence type="predicted"/>
<name>A0A1C7GZL0_9BACE</name>
<dbReference type="Proteomes" id="UP000092631">
    <property type="component" value="Chromosome"/>
</dbReference>
<evidence type="ECO:0000313" key="2">
    <source>
        <dbReference type="Proteomes" id="UP000092631"/>
    </source>
</evidence>
<dbReference type="KEGG" id="bcae:A4V03_09055"/>
<dbReference type="EMBL" id="CP015401">
    <property type="protein sequence ID" value="ANU57699.1"/>
    <property type="molecule type" value="Genomic_DNA"/>
</dbReference>
<dbReference type="AlphaFoldDB" id="A0A1C7GZL0"/>
<sequence>MGYIKILMSREVNLSIQGLKGVAALVVFFSHSLWMYDLNLVAMLSSTPWHIFWDGQGLL</sequence>
<dbReference type="GeneID" id="82187284"/>
<evidence type="ECO:0000313" key="1">
    <source>
        <dbReference type="EMBL" id="ANU57699.1"/>
    </source>
</evidence>
<protein>
    <submittedName>
        <fullName evidence="1">Uncharacterized protein</fullName>
    </submittedName>
</protein>
<reference evidence="2" key="1">
    <citation type="submission" date="2016-04" db="EMBL/GenBank/DDBJ databases">
        <title>Complete Genome Sequences of Twelve Strains of a Stable Defined Moderately Diverse Mouse Microbiota 2 (sDMDMm2).</title>
        <authorList>
            <person name="Uchimura Y."/>
            <person name="Wyss M."/>
            <person name="Brugiroux S."/>
            <person name="Limenitakis J.P."/>
            <person name="Stecher B."/>
            <person name="McCoy K.D."/>
            <person name="Macpherson A.J."/>
        </authorList>
    </citation>
    <scope>NUCLEOTIDE SEQUENCE [LARGE SCALE GENOMIC DNA]</scope>
    <source>
        <strain evidence="2">I48</strain>
    </source>
</reference>
<keyword evidence="2" id="KW-1185">Reference proteome</keyword>
<dbReference type="RefSeq" id="WP_065538675.1">
    <property type="nucleotide sequence ID" value="NZ_CP015401.2"/>
</dbReference>
<accession>A0A1C7GZL0</accession>
<gene>
    <name evidence="1" type="ORF">A4V03_09055</name>
</gene>
<organism evidence="1 2">
    <name type="scientific">Bacteroides caecimuris</name>
    <dbReference type="NCBI Taxonomy" id="1796613"/>
    <lineage>
        <taxon>Bacteria</taxon>
        <taxon>Pseudomonadati</taxon>
        <taxon>Bacteroidota</taxon>
        <taxon>Bacteroidia</taxon>
        <taxon>Bacteroidales</taxon>
        <taxon>Bacteroidaceae</taxon>
        <taxon>Bacteroides</taxon>
    </lineage>
</organism>